<dbReference type="Gene3D" id="1.25.40.10">
    <property type="entry name" value="Tetratricopeptide repeat domain"/>
    <property type="match status" value="1"/>
</dbReference>
<dbReference type="PANTHER" id="PTHR46401:SF2">
    <property type="entry name" value="GLYCOSYLTRANSFERASE WBBK-RELATED"/>
    <property type="match status" value="1"/>
</dbReference>
<dbReference type="SUPFAM" id="SSF53756">
    <property type="entry name" value="UDP-Glycosyltransferase/glycogen phosphorylase"/>
    <property type="match status" value="1"/>
</dbReference>
<keyword evidence="1" id="KW-0808">Transferase</keyword>
<evidence type="ECO:0000259" key="3">
    <source>
        <dbReference type="Pfam" id="PF00534"/>
    </source>
</evidence>
<dbReference type="AlphaFoldDB" id="A0A8J7M698"/>
<keyword evidence="5" id="KW-1185">Reference proteome</keyword>
<dbReference type="EMBL" id="JAEHHL010000003">
    <property type="protein sequence ID" value="MBK0399006.1"/>
    <property type="molecule type" value="Genomic_DNA"/>
</dbReference>
<keyword evidence="2" id="KW-0802">TPR repeat</keyword>
<dbReference type="InterPro" id="IPR011990">
    <property type="entry name" value="TPR-like_helical_dom_sf"/>
</dbReference>
<feature type="repeat" description="TPR" evidence="2">
    <location>
        <begin position="496"/>
        <end position="529"/>
    </location>
</feature>
<evidence type="ECO:0000256" key="1">
    <source>
        <dbReference type="ARBA" id="ARBA00022679"/>
    </source>
</evidence>
<evidence type="ECO:0000313" key="4">
    <source>
        <dbReference type="EMBL" id="MBK0399006.1"/>
    </source>
</evidence>
<dbReference type="Pfam" id="PF00534">
    <property type="entry name" value="Glycos_transf_1"/>
    <property type="match status" value="1"/>
</dbReference>
<proteinExistence type="predicted"/>
<feature type="repeat" description="TPR" evidence="2">
    <location>
        <begin position="530"/>
        <end position="563"/>
    </location>
</feature>
<dbReference type="SUPFAM" id="SSF48452">
    <property type="entry name" value="TPR-like"/>
    <property type="match status" value="1"/>
</dbReference>
<dbReference type="PROSITE" id="PS50005">
    <property type="entry name" value="TPR"/>
    <property type="match status" value="2"/>
</dbReference>
<dbReference type="RefSeq" id="WP_200608851.1">
    <property type="nucleotide sequence ID" value="NZ_JAEHHL010000003.1"/>
</dbReference>
<name>A0A8J7M698_9RHOB</name>
<feature type="domain" description="Glycosyl transferase family 1" evidence="3">
    <location>
        <begin position="211"/>
        <end position="332"/>
    </location>
</feature>
<gene>
    <name evidence="4" type="ORF">H0I76_07380</name>
</gene>
<sequence length="584" mass="66848">MRRKSDFATGIDRVDIRHAAHLSSRSDIEFRCGMRVRDEFVVLPKPFGESLVKRLEAQWLGGVVDEDDRFYKMLDLASRDQKQIVELCRSVFDHLDRGAPRIFLNSSHANLDCEPYLRSVERQGVQRMAFYIHDLIPIDYPEYVREGDELKHAARIENIAKFDPILMVNSNFTADRVQKFYHDSGIRHQVPSVLHIGVEPRFGARLEHSAASSDGYFLMVGTIEPRKNHISMLLLWRDMVSSLGAGNVPRLVIVGKRGWKNESVFDLLDRSPAIRSAVIERDSVSDAQLSELIAGCRALLFPSFVEGWGMPLVEALSQGVPAIAADIPAFHEAGGEVPEFIHPLAVSEWRDAVLEYAHPDSRRRSEQLARLPGYRPPSWQAHFSALDRILDAALDQSAAREQVRPLRELNAPDEAQILRNTTVLDRKTATFDLPELIGFWRDAVTPKRRWRRSSQSPVESGAGACFNAADWYRDRQDFARAAFCYAEGLRERPERGEYWVQYGHMLKETMRFEEAFCAYQRAREIMPTDQDLLLQLGHLFNRIERHDLAVKYYELALHIDPNNESVAEHLRLAYERVDSDLISA</sequence>
<dbReference type="Pfam" id="PF13181">
    <property type="entry name" value="TPR_8"/>
    <property type="match status" value="1"/>
</dbReference>
<dbReference type="PANTHER" id="PTHR46401">
    <property type="entry name" value="GLYCOSYLTRANSFERASE WBBK-RELATED"/>
    <property type="match status" value="1"/>
</dbReference>
<comment type="caution">
    <text evidence="4">The sequence shown here is derived from an EMBL/GenBank/DDBJ whole genome shotgun (WGS) entry which is preliminary data.</text>
</comment>
<evidence type="ECO:0000256" key="2">
    <source>
        <dbReference type="PROSITE-ProRule" id="PRU00339"/>
    </source>
</evidence>
<dbReference type="Gene3D" id="3.40.50.2000">
    <property type="entry name" value="Glycogen Phosphorylase B"/>
    <property type="match status" value="1"/>
</dbReference>
<protein>
    <submittedName>
        <fullName evidence="4">Glycosyltransferase</fullName>
    </submittedName>
</protein>
<reference evidence="4" key="1">
    <citation type="submission" date="2020-12" db="EMBL/GenBank/DDBJ databases">
        <title>Bacterial taxonomy.</title>
        <authorList>
            <person name="Pan X."/>
        </authorList>
    </citation>
    <scope>NUCLEOTIDE SEQUENCE</scope>
    <source>
        <strain evidence="4">M0105</strain>
    </source>
</reference>
<evidence type="ECO:0000313" key="5">
    <source>
        <dbReference type="Proteomes" id="UP000655420"/>
    </source>
</evidence>
<dbReference type="Proteomes" id="UP000655420">
    <property type="component" value="Unassembled WGS sequence"/>
</dbReference>
<dbReference type="InterPro" id="IPR001296">
    <property type="entry name" value="Glyco_trans_1"/>
</dbReference>
<organism evidence="4 5">
    <name type="scientific">Thermohalobaculum xanthum</name>
    <dbReference type="NCBI Taxonomy" id="2753746"/>
    <lineage>
        <taxon>Bacteria</taxon>
        <taxon>Pseudomonadati</taxon>
        <taxon>Pseudomonadota</taxon>
        <taxon>Alphaproteobacteria</taxon>
        <taxon>Rhodobacterales</taxon>
        <taxon>Paracoccaceae</taxon>
        <taxon>Thermohalobaculum</taxon>
    </lineage>
</organism>
<dbReference type="InterPro" id="IPR019734">
    <property type="entry name" value="TPR_rpt"/>
</dbReference>
<accession>A0A8J7M698</accession>
<dbReference type="CDD" id="cd03809">
    <property type="entry name" value="GT4_MtfB-like"/>
    <property type="match status" value="1"/>
</dbReference>
<dbReference type="SMART" id="SM00028">
    <property type="entry name" value="TPR"/>
    <property type="match status" value="3"/>
</dbReference>
<dbReference type="GO" id="GO:0016757">
    <property type="term" value="F:glycosyltransferase activity"/>
    <property type="evidence" value="ECO:0007669"/>
    <property type="project" value="InterPro"/>
</dbReference>